<evidence type="ECO:0000256" key="4">
    <source>
        <dbReference type="ARBA" id="ARBA00007880"/>
    </source>
</evidence>
<evidence type="ECO:0000256" key="6">
    <source>
        <dbReference type="ARBA" id="ARBA00022898"/>
    </source>
</evidence>
<comment type="cofactor">
    <cofactor evidence="2 9 10">
        <name>pyridoxal 5'-phosphate</name>
        <dbReference type="ChEBI" id="CHEBI:597326"/>
    </cofactor>
</comment>
<dbReference type="GO" id="GO:0005829">
    <property type="term" value="C:cytosol"/>
    <property type="evidence" value="ECO:0007669"/>
    <property type="project" value="TreeGrafter"/>
</dbReference>
<keyword evidence="7 9" id="KW-0413">Isomerase</keyword>
<evidence type="ECO:0000256" key="1">
    <source>
        <dbReference type="ARBA" id="ARBA00000316"/>
    </source>
</evidence>
<evidence type="ECO:0000256" key="5">
    <source>
        <dbReference type="ARBA" id="ARBA00013089"/>
    </source>
</evidence>
<dbReference type="FunFam" id="3.20.20.10:FF:000002">
    <property type="entry name" value="Alanine racemase"/>
    <property type="match status" value="1"/>
</dbReference>
<feature type="modified residue" description="N6-(pyridoxal phosphate)lysine" evidence="9 10">
    <location>
        <position position="34"/>
    </location>
</feature>
<dbReference type="PANTHER" id="PTHR30511:SF4">
    <property type="entry name" value="ALANINE RACEMASE, BIOSYNTHETIC"/>
    <property type="match status" value="1"/>
</dbReference>
<evidence type="ECO:0000256" key="11">
    <source>
        <dbReference type="PIRSR" id="PIRSR600821-52"/>
    </source>
</evidence>
<dbReference type="NCBIfam" id="TIGR00492">
    <property type="entry name" value="alr"/>
    <property type="match status" value="1"/>
</dbReference>
<dbReference type="CDD" id="cd06827">
    <property type="entry name" value="PLPDE_III_AR_proteobact"/>
    <property type="match status" value="1"/>
</dbReference>
<comment type="pathway">
    <text evidence="8 9">Amino-acid biosynthesis; D-alanine biosynthesis; D-alanine from L-alanine: step 1/1.</text>
</comment>
<evidence type="ECO:0000259" key="12">
    <source>
        <dbReference type="SMART" id="SM01005"/>
    </source>
</evidence>
<dbReference type="InterPro" id="IPR001608">
    <property type="entry name" value="Ala_racemase_N"/>
</dbReference>
<feature type="active site" description="Proton acceptor; specific for D-alanine" evidence="9">
    <location>
        <position position="34"/>
    </location>
</feature>
<dbReference type="Pfam" id="PF01168">
    <property type="entry name" value="Ala_racemase_N"/>
    <property type="match status" value="1"/>
</dbReference>
<comment type="pathway">
    <text evidence="3">Cell wall biogenesis; peptidoglycan biosynthesis.</text>
</comment>
<evidence type="ECO:0000256" key="9">
    <source>
        <dbReference type="HAMAP-Rule" id="MF_01201"/>
    </source>
</evidence>
<comment type="function">
    <text evidence="9">Catalyzes the interconversion of L-alanine and D-alanine. May also act on other amino acids.</text>
</comment>
<name>A0A9X0UP55_VIBME</name>
<dbReference type="RefSeq" id="WP_187026962.1">
    <property type="nucleotide sequence ID" value="NZ_JACRUP010000017.1"/>
</dbReference>
<sequence length="366" mass="40174">MKTAQASIDLIALRHNYLRLKSLSGQQKLIAVIKGDAYGHGAVQLAKALPMADWFAVARVEEAEELIANGIDQPVLLLEGCFCADDLQRAAELKLATVIHCEEQLRDLEQSNLANPISIWLKIDTGMHRLGVHPEQVTEYVQRIERSGKLKGQVGFMSHFSCADDLSHPATLKQIECFSQAAFPYSGPKSLANSAGILFWPESQFNVARAGIALYGISPSLYHSGIDHQLLPVMTVTTRLIAVRQHTANQPVGYGETWHAKRDTKIGVIAMGYGDGYPRSAPAGTPVFINGRQVPIVGRVSMDMITVDLGPDAMDQVGDSVEMWGKNLPVETVAKHIGTIPYELTIKLTNRVARHYMDKVVEHCTV</sequence>
<evidence type="ECO:0000313" key="14">
    <source>
        <dbReference type="Proteomes" id="UP000615796"/>
    </source>
</evidence>
<dbReference type="GO" id="GO:0008784">
    <property type="term" value="F:alanine racemase activity"/>
    <property type="evidence" value="ECO:0007669"/>
    <property type="project" value="UniProtKB-UniRule"/>
</dbReference>
<comment type="catalytic activity">
    <reaction evidence="1 9">
        <text>L-alanine = D-alanine</text>
        <dbReference type="Rhea" id="RHEA:20249"/>
        <dbReference type="ChEBI" id="CHEBI:57416"/>
        <dbReference type="ChEBI" id="CHEBI:57972"/>
        <dbReference type="EC" id="5.1.1.1"/>
    </reaction>
</comment>
<dbReference type="InterPro" id="IPR000821">
    <property type="entry name" value="Ala_racemase"/>
</dbReference>
<dbReference type="SUPFAM" id="SSF50621">
    <property type="entry name" value="Alanine racemase C-terminal domain-like"/>
    <property type="match status" value="1"/>
</dbReference>
<dbReference type="Gene3D" id="3.20.20.10">
    <property type="entry name" value="Alanine racemase"/>
    <property type="match status" value="1"/>
</dbReference>
<protein>
    <recommendedName>
        <fullName evidence="5 9">Alanine racemase</fullName>
        <ecNumber evidence="5 9">5.1.1.1</ecNumber>
    </recommendedName>
</protein>
<comment type="similarity">
    <text evidence="4 9">Belongs to the alanine racemase family.</text>
</comment>
<dbReference type="InterPro" id="IPR009006">
    <property type="entry name" value="Ala_racemase/Decarboxylase_C"/>
</dbReference>
<dbReference type="SMART" id="SM01005">
    <property type="entry name" value="Ala_racemase_C"/>
    <property type="match status" value="1"/>
</dbReference>
<evidence type="ECO:0000256" key="3">
    <source>
        <dbReference type="ARBA" id="ARBA00004752"/>
    </source>
</evidence>
<feature type="active site" description="Proton acceptor; specific for L-alanine" evidence="9">
    <location>
        <position position="254"/>
    </location>
</feature>
<dbReference type="PROSITE" id="PS00395">
    <property type="entry name" value="ALANINE_RACEMASE"/>
    <property type="match status" value="1"/>
</dbReference>
<evidence type="ECO:0000313" key="13">
    <source>
        <dbReference type="EMBL" id="MBC5852678.1"/>
    </source>
</evidence>
<dbReference type="EMBL" id="JACRUP010000017">
    <property type="protein sequence ID" value="MBC5852678.1"/>
    <property type="molecule type" value="Genomic_DNA"/>
</dbReference>
<dbReference type="Pfam" id="PF00842">
    <property type="entry name" value="Ala_racemase_C"/>
    <property type="match status" value="1"/>
</dbReference>
<keyword evidence="14" id="KW-1185">Reference proteome</keyword>
<dbReference type="InterPro" id="IPR011079">
    <property type="entry name" value="Ala_racemase_C"/>
</dbReference>
<dbReference type="InterPro" id="IPR029066">
    <property type="entry name" value="PLP-binding_barrel"/>
</dbReference>
<dbReference type="InterPro" id="IPR020622">
    <property type="entry name" value="Ala_racemase_pyridoxalP-BS"/>
</dbReference>
<evidence type="ECO:0000256" key="8">
    <source>
        <dbReference type="ARBA" id="ARBA00037912"/>
    </source>
</evidence>
<feature type="domain" description="Alanine racemase C-terminal" evidence="12">
    <location>
        <begin position="233"/>
        <end position="357"/>
    </location>
</feature>
<dbReference type="PRINTS" id="PR00992">
    <property type="entry name" value="ALARACEMASE"/>
</dbReference>
<gene>
    <name evidence="13" type="primary">alr</name>
    <name evidence="13" type="ORF">H8Q88_17385</name>
</gene>
<dbReference type="AlphaFoldDB" id="A0A9X0UP55"/>
<dbReference type="HAMAP" id="MF_01201">
    <property type="entry name" value="Ala_racemase"/>
    <property type="match status" value="1"/>
</dbReference>
<dbReference type="EC" id="5.1.1.1" evidence="5 9"/>
<dbReference type="GO" id="GO:0030170">
    <property type="term" value="F:pyridoxal phosphate binding"/>
    <property type="evidence" value="ECO:0007669"/>
    <property type="project" value="UniProtKB-UniRule"/>
</dbReference>
<keyword evidence="6 9" id="KW-0663">Pyridoxal phosphate</keyword>
<comment type="caution">
    <text evidence="13">The sequence shown here is derived from an EMBL/GenBank/DDBJ whole genome shotgun (WGS) entry which is preliminary data.</text>
</comment>
<evidence type="ECO:0000256" key="2">
    <source>
        <dbReference type="ARBA" id="ARBA00001933"/>
    </source>
</evidence>
<feature type="binding site" evidence="9 11">
    <location>
        <position position="302"/>
    </location>
    <ligand>
        <name>substrate</name>
    </ligand>
</feature>
<dbReference type="FunFam" id="2.40.37.10:FF:000002">
    <property type="entry name" value="Alanine racemase"/>
    <property type="match status" value="1"/>
</dbReference>
<dbReference type="SUPFAM" id="SSF51419">
    <property type="entry name" value="PLP-binding barrel"/>
    <property type="match status" value="1"/>
</dbReference>
<evidence type="ECO:0000256" key="10">
    <source>
        <dbReference type="PIRSR" id="PIRSR600821-50"/>
    </source>
</evidence>
<dbReference type="Proteomes" id="UP000615796">
    <property type="component" value="Unassembled WGS sequence"/>
</dbReference>
<proteinExistence type="inferred from homology"/>
<dbReference type="PANTHER" id="PTHR30511">
    <property type="entry name" value="ALANINE RACEMASE"/>
    <property type="match status" value="1"/>
</dbReference>
<dbReference type="Gene3D" id="2.40.37.10">
    <property type="entry name" value="Lyase, Ornithine Decarboxylase, Chain A, domain 1"/>
    <property type="match status" value="1"/>
</dbReference>
<accession>A0A9X0UP55</accession>
<feature type="binding site" evidence="9 11">
    <location>
        <position position="129"/>
    </location>
    <ligand>
        <name>substrate</name>
    </ligand>
</feature>
<dbReference type="GO" id="GO:0030632">
    <property type="term" value="P:D-alanine biosynthetic process"/>
    <property type="evidence" value="ECO:0007669"/>
    <property type="project" value="UniProtKB-UniRule"/>
</dbReference>
<organism evidence="13 14">
    <name type="scientific">Vibrio metschnikovii</name>
    <dbReference type="NCBI Taxonomy" id="28172"/>
    <lineage>
        <taxon>Bacteria</taxon>
        <taxon>Pseudomonadati</taxon>
        <taxon>Pseudomonadota</taxon>
        <taxon>Gammaproteobacteria</taxon>
        <taxon>Vibrionales</taxon>
        <taxon>Vibrionaceae</taxon>
        <taxon>Vibrio</taxon>
    </lineage>
</organism>
<evidence type="ECO:0000256" key="7">
    <source>
        <dbReference type="ARBA" id="ARBA00023235"/>
    </source>
</evidence>
<reference evidence="13" key="1">
    <citation type="submission" date="2020-08" db="EMBL/GenBank/DDBJ databases">
        <title>Genome Sequencing and Pan-Genome Analysis of Migratory bird Vibrio Strains, Inner Mongolia.</title>
        <authorList>
            <person name="Zheng L."/>
        </authorList>
    </citation>
    <scope>NUCLEOTIDE SEQUENCE</scope>
    <source>
        <strain evidence="13">M13F</strain>
    </source>
</reference>